<keyword evidence="1" id="KW-0479">Metal-binding</keyword>
<dbReference type="GO" id="GO:0003677">
    <property type="term" value="F:DNA binding"/>
    <property type="evidence" value="ECO:0007669"/>
    <property type="project" value="InterPro"/>
</dbReference>
<dbReference type="OrthoDB" id="996720at2759"/>
<keyword evidence="7" id="KW-1185">Reference proteome</keyword>
<sequence length="106" mass="12135">MSVQAKAFGGTDVWSFLTPVSNTGYATCKICKKKLSYKTTTSNLKKHLSAVHPTISLAWRTHQMDLKFLRNQRFAKKHNLKPKEQLKKAEKRKSLQLSESFVIVKV</sequence>
<dbReference type="AlphaFoldDB" id="A0A0L7RHR4"/>
<keyword evidence="2 4" id="KW-0863">Zinc-finger</keyword>
<protein>
    <recommendedName>
        <fullName evidence="5">BED-type domain-containing protein</fullName>
    </recommendedName>
</protein>
<dbReference type="GO" id="GO:0008270">
    <property type="term" value="F:zinc ion binding"/>
    <property type="evidence" value="ECO:0007669"/>
    <property type="project" value="UniProtKB-KW"/>
</dbReference>
<dbReference type="SMART" id="SM00614">
    <property type="entry name" value="ZnF_BED"/>
    <property type="match status" value="1"/>
</dbReference>
<dbReference type="Pfam" id="PF02892">
    <property type="entry name" value="zf-BED"/>
    <property type="match status" value="1"/>
</dbReference>
<keyword evidence="3" id="KW-0862">Zinc</keyword>
<reference evidence="6 7" key="1">
    <citation type="submission" date="2015-07" db="EMBL/GenBank/DDBJ databases">
        <title>The genome of Habropoda laboriosa.</title>
        <authorList>
            <person name="Pan H."/>
            <person name="Kapheim K."/>
        </authorList>
    </citation>
    <scope>NUCLEOTIDE SEQUENCE [LARGE SCALE GENOMIC DNA]</scope>
    <source>
        <strain evidence="6">0110345459</strain>
    </source>
</reference>
<accession>A0A0L7RHR4</accession>
<dbReference type="STRING" id="597456.A0A0L7RHR4"/>
<dbReference type="Gene3D" id="6.10.140.1730">
    <property type="match status" value="1"/>
</dbReference>
<dbReference type="EMBL" id="KQ414590">
    <property type="protein sequence ID" value="KOC70410.1"/>
    <property type="molecule type" value="Genomic_DNA"/>
</dbReference>
<gene>
    <name evidence="6" type="ORF">WH47_02913</name>
</gene>
<evidence type="ECO:0000256" key="2">
    <source>
        <dbReference type="ARBA" id="ARBA00022771"/>
    </source>
</evidence>
<dbReference type="InterPro" id="IPR003656">
    <property type="entry name" value="Znf_BED"/>
</dbReference>
<organism evidence="6 7">
    <name type="scientific">Habropoda laboriosa</name>
    <dbReference type="NCBI Taxonomy" id="597456"/>
    <lineage>
        <taxon>Eukaryota</taxon>
        <taxon>Metazoa</taxon>
        <taxon>Ecdysozoa</taxon>
        <taxon>Arthropoda</taxon>
        <taxon>Hexapoda</taxon>
        <taxon>Insecta</taxon>
        <taxon>Pterygota</taxon>
        <taxon>Neoptera</taxon>
        <taxon>Endopterygota</taxon>
        <taxon>Hymenoptera</taxon>
        <taxon>Apocrita</taxon>
        <taxon>Aculeata</taxon>
        <taxon>Apoidea</taxon>
        <taxon>Anthophila</taxon>
        <taxon>Apidae</taxon>
        <taxon>Habropoda</taxon>
    </lineage>
</organism>
<evidence type="ECO:0000313" key="6">
    <source>
        <dbReference type="EMBL" id="KOC70410.1"/>
    </source>
</evidence>
<evidence type="ECO:0000256" key="1">
    <source>
        <dbReference type="ARBA" id="ARBA00022723"/>
    </source>
</evidence>
<name>A0A0L7RHR4_9HYME</name>
<dbReference type="PROSITE" id="PS50808">
    <property type="entry name" value="ZF_BED"/>
    <property type="match status" value="1"/>
</dbReference>
<evidence type="ECO:0000256" key="4">
    <source>
        <dbReference type="PROSITE-ProRule" id="PRU00027"/>
    </source>
</evidence>
<proteinExistence type="predicted"/>
<evidence type="ECO:0000313" key="7">
    <source>
        <dbReference type="Proteomes" id="UP000053825"/>
    </source>
</evidence>
<feature type="domain" description="BED-type" evidence="5">
    <location>
        <begin position="8"/>
        <end position="69"/>
    </location>
</feature>
<dbReference type="SUPFAM" id="SSF57667">
    <property type="entry name" value="beta-beta-alpha zinc fingers"/>
    <property type="match status" value="1"/>
</dbReference>
<evidence type="ECO:0000256" key="3">
    <source>
        <dbReference type="ARBA" id="ARBA00022833"/>
    </source>
</evidence>
<dbReference type="InterPro" id="IPR036236">
    <property type="entry name" value="Znf_C2H2_sf"/>
</dbReference>
<dbReference type="Proteomes" id="UP000053825">
    <property type="component" value="Unassembled WGS sequence"/>
</dbReference>
<evidence type="ECO:0000259" key="5">
    <source>
        <dbReference type="PROSITE" id="PS50808"/>
    </source>
</evidence>